<dbReference type="InterPro" id="IPR018155">
    <property type="entry name" value="Hyaluronidase"/>
</dbReference>
<dbReference type="Proteomes" id="UP001152799">
    <property type="component" value="Chromosome 4"/>
</dbReference>
<protein>
    <recommendedName>
        <fullName evidence="3">Hyaluronidase</fullName>
        <ecNumber evidence="3">3.2.1.35</ecNumber>
    </recommendedName>
</protein>
<dbReference type="SUPFAM" id="SSF51445">
    <property type="entry name" value="(Trans)glycosidases"/>
    <property type="match status" value="1"/>
</dbReference>
<dbReference type="InterPro" id="IPR013785">
    <property type="entry name" value="Aldolase_TIM"/>
</dbReference>
<dbReference type="GO" id="GO:0030214">
    <property type="term" value="P:hyaluronan catabolic process"/>
    <property type="evidence" value="ECO:0007669"/>
    <property type="project" value="TreeGrafter"/>
</dbReference>
<dbReference type="InterPro" id="IPR017853">
    <property type="entry name" value="GH"/>
</dbReference>
<name>A0A9N9QQ72_9CUCU</name>
<dbReference type="Pfam" id="PF01630">
    <property type="entry name" value="Glyco_hydro_56"/>
    <property type="match status" value="1"/>
</dbReference>
<keyword evidence="3" id="KW-0378">Hydrolase</keyword>
<keyword evidence="3" id="KW-0326">Glycosidase</keyword>
<comment type="similarity">
    <text evidence="1 3">Belongs to the glycosyl hydrolase 56 family.</text>
</comment>
<dbReference type="GO" id="GO:0005975">
    <property type="term" value="P:carbohydrate metabolic process"/>
    <property type="evidence" value="ECO:0007669"/>
    <property type="project" value="InterPro"/>
</dbReference>
<accession>A0A9N9QQ72</accession>
<keyword evidence="2" id="KW-1015">Disulfide bond</keyword>
<evidence type="ECO:0000256" key="3">
    <source>
        <dbReference type="RuleBase" id="RU610713"/>
    </source>
</evidence>
<reference evidence="4" key="1">
    <citation type="submission" date="2022-01" db="EMBL/GenBank/DDBJ databases">
        <authorList>
            <person name="King R."/>
        </authorList>
    </citation>
    <scope>NUCLEOTIDE SEQUENCE</scope>
</reference>
<evidence type="ECO:0000256" key="1">
    <source>
        <dbReference type="ARBA" id="ARBA00008871"/>
    </source>
</evidence>
<gene>
    <name evidence="4" type="ORF">CEUTPL_LOCUS8307</name>
</gene>
<evidence type="ECO:0000313" key="4">
    <source>
        <dbReference type="EMBL" id="CAG9767750.1"/>
    </source>
</evidence>
<dbReference type="GO" id="GO:0004415">
    <property type="term" value="F:hyalurononglucosaminidase activity"/>
    <property type="evidence" value="ECO:0007669"/>
    <property type="project" value="UniProtKB-UniRule"/>
</dbReference>
<evidence type="ECO:0000256" key="2">
    <source>
        <dbReference type="ARBA" id="ARBA00023157"/>
    </source>
</evidence>
<dbReference type="EC" id="3.2.1.35" evidence="3"/>
<dbReference type="PANTHER" id="PTHR11769">
    <property type="entry name" value="HYALURONIDASE"/>
    <property type="match status" value="1"/>
</dbReference>
<dbReference type="OrthoDB" id="5796153at2759"/>
<proteinExistence type="inferred from homology"/>
<dbReference type="EMBL" id="OU892280">
    <property type="protein sequence ID" value="CAG9767750.1"/>
    <property type="molecule type" value="Genomic_DNA"/>
</dbReference>
<keyword evidence="5" id="KW-1185">Reference proteome</keyword>
<organism evidence="4 5">
    <name type="scientific">Ceutorhynchus assimilis</name>
    <name type="common">cabbage seed weevil</name>
    <dbReference type="NCBI Taxonomy" id="467358"/>
    <lineage>
        <taxon>Eukaryota</taxon>
        <taxon>Metazoa</taxon>
        <taxon>Ecdysozoa</taxon>
        <taxon>Arthropoda</taxon>
        <taxon>Hexapoda</taxon>
        <taxon>Insecta</taxon>
        <taxon>Pterygota</taxon>
        <taxon>Neoptera</taxon>
        <taxon>Endopterygota</taxon>
        <taxon>Coleoptera</taxon>
        <taxon>Polyphaga</taxon>
        <taxon>Cucujiformia</taxon>
        <taxon>Curculionidae</taxon>
        <taxon>Ceutorhynchinae</taxon>
        <taxon>Ceutorhynchus</taxon>
    </lineage>
</organism>
<sequence length="165" mass="19332">MVETLKTAKKFRPKGSWGYYHFPYCFTNGTERQCAKAVRDENDSLMEIHELSDNLYPSVYLKSCFKEEEHVRYIETSMVEAVRIKDKCASDKKIWTYFWYKFSDTQTFIPREDLVKSLTAIVKYDIHGIILWGASADVDSASGCEEVYEYIDHTFGPILRALFKF</sequence>
<dbReference type="PANTHER" id="PTHR11769:SF35">
    <property type="entry name" value="HYALURONIDASE"/>
    <property type="match status" value="1"/>
</dbReference>
<dbReference type="Gene3D" id="3.20.20.70">
    <property type="entry name" value="Aldolase class I"/>
    <property type="match status" value="1"/>
</dbReference>
<dbReference type="AlphaFoldDB" id="A0A9N9QQ72"/>
<comment type="catalytic activity">
    <reaction evidence="3">
        <text>Random hydrolysis of (1-&gt;4)-linkages between N-acetyl-beta-D-glucosamine and D-glucuronate residues in hyaluronate.</text>
        <dbReference type="EC" id="3.2.1.35"/>
    </reaction>
</comment>
<evidence type="ECO:0000313" key="5">
    <source>
        <dbReference type="Proteomes" id="UP001152799"/>
    </source>
</evidence>